<dbReference type="InterPro" id="IPR011990">
    <property type="entry name" value="TPR-like_helical_dom_sf"/>
</dbReference>
<evidence type="ECO:0000313" key="2">
    <source>
        <dbReference type="Proteomes" id="UP000242415"/>
    </source>
</evidence>
<protein>
    <submittedName>
        <fullName evidence="1">Uncharacterized protein</fullName>
    </submittedName>
</protein>
<keyword evidence="2" id="KW-1185">Reference proteome</keyword>
<gene>
    <name evidence="1" type="ORF">SAMN05444365_11469</name>
</gene>
<proteinExistence type="predicted"/>
<dbReference type="SUPFAM" id="SSF48452">
    <property type="entry name" value="TPR-like"/>
    <property type="match status" value="1"/>
</dbReference>
<dbReference type="STRING" id="405436.SAMN05444365_11469"/>
<name>A0A1H3SXF1_9ACTN</name>
<dbReference type="AlphaFoldDB" id="A0A1H3SXF1"/>
<reference evidence="2" key="1">
    <citation type="submission" date="2016-10" db="EMBL/GenBank/DDBJ databases">
        <authorList>
            <person name="Varghese N."/>
            <person name="Submissions S."/>
        </authorList>
    </citation>
    <scope>NUCLEOTIDE SEQUENCE [LARGE SCALE GENOMIC DNA]</scope>
    <source>
        <strain evidence="2">DSM 45245</strain>
    </source>
</reference>
<evidence type="ECO:0000313" key="1">
    <source>
        <dbReference type="EMBL" id="SDZ41779.1"/>
    </source>
</evidence>
<dbReference type="EMBL" id="FNPH01000014">
    <property type="protein sequence ID" value="SDZ41779.1"/>
    <property type="molecule type" value="Genomic_DNA"/>
</dbReference>
<dbReference type="RefSeq" id="WP_139307423.1">
    <property type="nucleotide sequence ID" value="NZ_FNPH01000014.1"/>
</dbReference>
<dbReference type="Proteomes" id="UP000242415">
    <property type="component" value="Unassembled WGS sequence"/>
</dbReference>
<accession>A0A1H3SXF1</accession>
<organism evidence="1 2">
    <name type="scientific">Micromonospora pattaloongensis</name>
    <dbReference type="NCBI Taxonomy" id="405436"/>
    <lineage>
        <taxon>Bacteria</taxon>
        <taxon>Bacillati</taxon>
        <taxon>Actinomycetota</taxon>
        <taxon>Actinomycetes</taxon>
        <taxon>Micromonosporales</taxon>
        <taxon>Micromonosporaceae</taxon>
        <taxon>Micromonospora</taxon>
    </lineage>
</organism>
<sequence>MSVRAFAGHLGVAVASVTNWEQRGELIRLRHETQEVLDRDLSRADDDVRRRFEAALNELKAMVVPVAASDSARRLEYVLAHPSRADAMTVAYLRKQVARLDAAYDHQPSATLLGPAGERHAQIAYLRAWASNGRIQRELLATFAASAILMGQLVWDASLRRDHASALSYFDAVIEAADGAGDPLLAARGHLRRSLVALYGQWDARTGLEMAAQAAATSCSVSNALAGLALLHVAEAYAMRQQRRPCESALSAADTYFGKVTAADGAGLLLSPFDASRMAGACYLHLDEAAKATAFLTETLTHAGRTKAAAVAAANLALALTRDHKIDDAVDSLHRAIDIVEATRGGGGLTVAFTAGRALNPWRQQAAVQDVHDRLLALVAT</sequence>
<dbReference type="OrthoDB" id="3831424at2"/>